<protein>
    <recommendedName>
        <fullName evidence="3">CUB domain-containing protein</fullName>
    </recommendedName>
</protein>
<dbReference type="Proteomes" id="UP001381693">
    <property type="component" value="Unassembled WGS sequence"/>
</dbReference>
<reference evidence="1 2" key="1">
    <citation type="submission" date="2023-11" db="EMBL/GenBank/DDBJ databases">
        <title>Halocaridina rubra genome assembly.</title>
        <authorList>
            <person name="Smith C."/>
        </authorList>
    </citation>
    <scope>NUCLEOTIDE SEQUENCE [LARGE SCALE GENOMIC DNA]</scope>
    <source>
        <strain evidence="1">EP-1</strain>
        <tissue evidence="1">Whole</tissue>
    </source>
</reference>
<dbReference type="PANTHER" id="PTHR33236:SF5">
    <property type="entry name" value="CUB DOMAIN-CONTAINING PROTEIN"/>
    <property type="match status" value="1"/>
</dbReference>
<name>A0AAN9A1D9_HALRR</name>
<evidence type="ECO:0000313" key="2">
    <source>
        <dbReference type="Proteomes" id="UP001381693"/>
    </source>
</evidence>
<keyword evidence="2" id="KW-1185">Reference proteome</keyword>
<gene>
    <name evidence="1" type="ORF">SK128_026521</name>
</gene>
<comment type="caution">
    <text evidence="1">The sequence shown here is derived from an EMBL/GenBank/DDBJ whole genome shotgun (WGS) entry which is preliminary data.</text>
</comment>
<dbReference type="AlphaFoldDB" id="A0AAN9A1D9"/>
<evidence type="ECO:0008006" key="3">
    <source>
        <dbReference type="Google" id="ProtNLM"/>
    </source>
</evidence>
<organism evidence="1 2">
    <name type="scientific">Halocaridina rubra</name>
    <name type="common">Hawaiian red shrimp</name>
    <dbReference type="NCBI Taxonomy" id="373956"/>
    <lineage>
        <taxon>Eukaryota</taxon>
        <taxon>Metazoa</taxon>
        <taxon>Ecdysozoa</taxon>
        <taxon>Arthropoda</taxon>
        <taxon>Crustacea</taxon>
        <taxon>Multicrustacea</taxon>
        <taxon>Malacostraca</taxon>
        <taxon>Eumalacostraca</taxon>
        <taxon>Eucarida</taxon>
        <taxon>Decapoda</taxon>
        <taxon>Pleocyemata</taxon>
        <taxon>Caridea</taxon>
        <taxon>Atyoidea</taxon>
        <taxon>Atyidae</taxon>
        <taxon>Halocaridina</taxon>
    </lineage>
</organism>
<dbReference type="PANTHER" id="PTHR33236">
    <property type="entry name" value="INTRAFLAGELLAR TRANSPORT PROTEIN 122 FAMILY PROTEIN-RELATED"/>
    <property type="match status" value="1"/>
</dbReference>
<accession>A0AAN9A1D9</accession>
<evidence type="ECO:0000313" key="1">
    <source>
        <dbReference type="EMBL" id="KAK7066142.1"/>
    </source>
</evidence>
<proteinExistence type="predicted"/>
<feature type="non-terminal residue" evidence="1">
    <location>
        <position position="1"/>
    </location>
</feature>
<dbReference type="EMBL" id="JAXCGZ010019402">
    <property type="protein sequence ID" value="KAK7066142.1"/>
    <property type="molecule type" value="Genomic_DNA"/>
</dbReference>
<sequence length="117" mass="12007">FPVVQIVTFENGPCTAASGETGTCYSQKECSNEGGSASGTCANGFGVCCVLTATCDGKASVNGTYFTNPGYPGTYMVPGMCMLELIPPPGVSIEISQKTKLKPGSGTEERLSVAFVC</sequence>